<accession>A0ACB5RDM6</accession>
<keyword evidence="1" id="KW-0067">ATP-binding</keyword>
<keyword evidence="1" id="KW-0547">Nucleotide-binding</keyword>
<gene>
    <name evidence="1" type="ORF">rsdtw13_26220</name>
</gene>
<name>A0ACB5RDM6_9CLOT</name>
<proteinExistence type="predicted"/>
<comment type="caution">
    <text evidence="1">The sequence shown here is derived from an EMBL/GenBank/DDBJ whole genome shotgun (WGS) entry which is preliminary data.</text>
</comment>
<reference evidence="1" key="1">
    <citation type="journal article" date="2025" name="Int. J. Syst. Evol. Microbiol.">
        <title>Inconstantimicrobium mannanitabidum sp. nov., a novel member of the family Clostridiaceae isolated from anoxic soil under the treatment of reductive soil disinfestation.</title>
        <authorList>
            <person name="Ueki A."/>
            <person name="Tonouchi A."/>
            <person name="Honma S."/>
            <person name="Kaku N."/>
            <person name="Ueki K."/>
        </authorList>
    </citation>
    <scope>NUCLEOTIDE SEQUENCE</scope>
    <source>
        <strain evidence="1">TW13</strain>
    </source>
</reference>
<protein>
    <submittedName>
        <fullName evidence="1">ABC transporter ATP-binding protein</fullName>
    </submittedName>
</protein>
<evidence type="ECO:0000313" key="2">
    <source>
        <dbReference type="Proteomes" id="UP001058074"/>
    </source>
</evidence>
<dbReference type="EMBL" id="BROD01000001">
    <property type="protein sequence ID" value="GKX67364.1"/>
    <property type="molecule type" value="Genomic_DNA"/>
</dbReference>
<dbReference type="Proteomes" id="UP001058074">
    <property type="component" value="Unassembled WGS sequence"/>
</dbReference>
<organism evidence="1 2">
    <name type="scientific">Inconstantimicrobium mannanitabidum</name>
    <dbReference type="NCBI Taxonomy" id="1604901"/>
    <lineage>
        <taxon>Bacteria</taxon>
        <taxon>Bacillati</taxon>
        <taxon>Bacillota</taxon>
        <taxon>Clostridia</taxon>
        <taxon>Eubacteriales</taxon>
        <taxon>Clostridiaceae</taxon>
        <taxon>Inconstantimicrobium</taxon>
    </lineage>
</organism>
<evidence type="ECO:0000313" key="1">
    <source>
        <dbReference type="EMBL" id="GKX67364.1"/>
    </source>
</evidence>
<keyword evidence="2" id="KW-1185">Reference proteome</keyword>
<sequence length="584" mass="65362">MCMKKFKGINELRRIMSFMRPRMLKYSIGVIGNNLSAALGLNIVMAFIYKDMVNSAVNRDITLLVKSIIIALVTLTIASFICTSLTYMYNKCIRYTMTEIRQKTFFHMECLPINQFERRHSGDTLSRMTNDLNNIEYIYADGISGMLYAIIVGVSAAISMFALNWKIALYTIGLGIITFYINTCFANSFRNINDKIQQGYGKMTELISDLFSGIQLIKLFHLEDLILKKYNKSNDNIKDLIVVRTRKYAVLDSINSIIGGLSFIGIVIIGGMMALKKNTDFGTVMAFIKLQGNISFMFFQAGSLITEFQRVLAGASRLFELLDEPIESQIENMHSQSIGSNAIEMRNVVFQYSSEKVVLNNFNISVPINQKVALVGSSGCGKSTIIKILLGFYTVNNGSIEVCGKSINSYTLPELRNLMSYVPQDTYLFDGTIEENIRYGKRNASQQDVIEAAIAANAHEFILNQPEGYNTQIGERGARLSGGQRQRIAIARAFLKNAPILLLDEATSSLDSESENQVQIALESLMRGRTVIVIAHRLSTIENADKIYVVAKGKIVECGKHEELINNGGLYKKLHELQFKNIAV</sequence>